<sequence>MPPSRQNNNRKKGVIGLDVGTTFSGASYGLTGTRSVSNRIEVEVVRGWPRADGFGRSDNQKVPTQLHYGVDGSIRWGYNIPDDAKRLEWFKLHFSDKAKLPKDVQNSPQLKKSQEMLDEMGIDADTAMAEYLKRLWNHTIEQFRRHRGAGLVDSIPFIVVLTVPAIWTETARKRMREAAKRAGILDDRLPGVTKLQFISEPEAAAISSLYSELDDRPDVKKGTRFIVLDCGGGTVDLISYEVVQVTPEIKVKECTTGIGGLCGATFLDQAFSEYFLNIVDRRTWDRYSKSQQNEIMDKEWEKKIKRDFSTTNTAPCIMHMPNGPITLRKKEVSNVFKKAMRPILGMVNDQINSMAGEGDEILEEDMPKFIILVGGYGRCSFLYDYLQKELDEDIDILQSQGSRPWSAICRGAVLSVIKRKSLVGPVLQRKARQSYGWTVEEDWDPKQHTDGVDEKKFDDVRGKNMAVNQFHWGIKAGDDINSNVMSNPYHFAFPLGKKGHYKYHADIYKTQSPNLPTRLVPEDHDVQRVGGLDLDFPVRIEDLPTRNNEQGEVIQVLDYVTKSTVNGDSFDIWAEYNGSGAGKLELEIDVSEHADKDDGR</sequence>
<keyword evidence="2" id="KW-0067">ATP-binding</keyword>
<evidence type="ECO:0000256" key="2">
    <source>
        <dbReference type="ARBA" id="ARBA00022840"/>
    </source>
</evidence>
<organism evidence="3 4">
    <name type="scientific">Apiospora marii</name>
    <dbReference type="NCBI Taxonomy" id="335849"/>
    <lineage>
        <taxon>Eukaryota</taxon>
        <taxon>Fungi</taxon>
        <taxon>Dikarya</taxon>
        <taxon>Ascomycota</taxon>
        <taxon>Pezizomycotina</taxon>
        <taxon>Sordariomycetes</taxon>
        <taxon>Xylariomycetidae</taxon>
        <taxon>Amphisphaeriales</taxon>
        <taxon>Apiosporaceae</taxon>
        <taxon>Apiospora</taxon>
    </lineage>
</organism>
<dbReference type="EMBL" id="JAQQWI010000016">
    <property type="protein sequence ID" value="KAK8008360.1"/>
    <property type="molecule type" value="Genomic_DNA"/>
</dbReference>
<dbReference type="PANTHER" id="PTHR14187:SF5">
    <property type="entry name" value="HEAT SHOCK 70 KDA PROTEIN 12A"/>
    <property type="match status" value="1"/>
</dbReference>
<evidence type="ECO:0000313" key="3">
    <source>
        <dbReference type="EMBL" id="KAK8008360.1"/>
    </source>
</evidence>
<proteinExistence type="predicted"/>
<dbReference type="SUPFAM" id="SSF53067">
    <property type="entry name" value="Actin-like ATPase domain"/>
    <property type="match status" value="2"/>
</dbReference>
<keyword evidence="4" id="KW-1185">Reference proteome</keyword>
<protein>
    <recommendedName>
        <fullName evidence="5">Actin-like ATPase domain-containing protein</fullName>
    </recommendedName>
</protein>
<comment type="caution">
    <text evidence="3">The sequence shown here is derived from an EMBL/GenBank/DDBJ whole genome shotgun (WGS) entry which is preliminary data.</text>
</comment>
<dbReference type="PANTHER" id="PTHR14187">
    <property type="entry name" value="ALPHA KINASE/ELONGATION FACTOR 2 KINASE"/>
    <property type="match status" value="1"/>
</dbReference>
<dbReference type="Proteomes" id="UP001396898">
    <property type="component" value="Unassembled WGS sequence"/>
</dbReference>
<name>A0ABR1RD05_9PEZI</name>
<accession>A0ABR1RD05</accession>
<evidence type="ECO:0008006" key="5">
    <source>
        <dbReference type="Google" id="ProtNLM"/>
    </source>
</evidence>
<keyword evidence="1" id="KW-0547">Nucleotide-binding</keyword>
<dbReference type="InterPro" id="IPR043129">
    <property type="entry name" value="ATPase_NBD"/>
</dbReference>
<evidence type="ECO:0000256" key="1">
    <source>
        <dbReference type="ARBA" id="ARBA00022741"/>
    </source>
</evidence>
<evidence type="ECO:0000313" key="4">
    <source>
        <dbReference type="Proteomes" id="UP001396898"/>
    </source>
</evidence>
<dbReference type="InterPro" id="IPR013126">
    <property type="entry name" value="Hsp_70_fam"/>
</dbReference>
<dbReference type="CDD" id="cd10170">
    <property type="entry name" value="ASKHA_NBD_HSP70"/>
    <property type="match status" value="1"/>
</dbReference>
<dbReference type="Pfam" id="PF00012">
    <property type="entry name" value="HSP70"/>
    <property type="match status" value="1"/>
</dbReference>
<gene>
    <name evidence="3" type="ORF">PG991_010911</name>
</gene>
<dbReference type="Gene3D" id="3.30.420.40">
    <property type="match status" value="1"/>
</dbReference>
<reference evidence="3 4" key="1">
    <citation type="submission" date="2023-01" db="EMBL/GenBank/DDBJ databases">
        <title>Analysis of 21 Apiospora genomes using comparative genomics revels a genus with tremendous synthesis potential of carbohydrate active enzymes and secondary metabolites.</title>
        <authorList>
            <person name="Sorensen T."/>
        </authorList>
    </citation>
    <scope>NUCLEOTIDE SEQUENCE [LARGE SCALE GENOMIC DNA]</scope>
    <source>
        <strain evidence="3 4">CBS 20057</strain>
    </source>
</reference>